<evidence type="ECO:0000313" key="2">
    <source>
        <dbReference type="Proteomes" id="UP001596052"/>
    </source>
</evidence>
<reference evidence="2" key="1">
    <citation type="journal article" date="2019" name="Int. J. Syst. Evol. Microbiol.">
        <title>The Global Catalogue of Microorganisms (GCM) 10K type strain sequencing project: providing services to taxonomists for standard genome sequencing and annotation.</title>
        <authorList>
            <consortium name="The Broad Institute Genomics Platform"/>
            <consortium name="The Broad Institute Genome Sequencing Center for Infectious Disease"/>
            <person name="Wu L."/>
            <person name="Ma J."/>
        </authorList>
    </citation>
    <scope>NUCLEOTIDE SEQUENCE [LARGE SCALE GENOMIC DNA]</scope>
    <source>
        <strain evidence="2">CGMCC 4.1469</strain>
    </source>
</reference>
<protein>
    <submittedName>
        <fullName evidence="1">LPS assembly lipoprotein LptE</fullName>
    </submittedName>
</protein>
<evidence type="ECO:0000313" key="1">
    <source>
        <dbReference type="EMBL" id="MFC5453961.1"/>
    </source>
</evidence>
<keyword evidence="2" id="KW-1185">Reference proteome</keyword>
<accession>A0ABW0KN51</accession>
<keyword evidence="1" id="KW-0449">Lipoprotein</keyword>
<proteinExistence type="predicted"/>
<dbReference type="RefSeq" id="WP_377163551.1">
    <property type="nucleotide sequence ID" value="NZ_JBHSMQ010000001.1"/>
</dbReference>
<name>A0ABW0KN51_9BACT</name>
<organism evidence="1 2">
    <name type="scientific">Prosthecobacter fluviatilis</name>
    <dbReference type="NCBI Taxonomy" id="445931"/>
    <lineage>
        <taxon>Bacteria</taxon>
        <taxon>Pseudomonadati</taxon>
        <taxon>Verrucomicrobiota</taxon>
        <taxon>Verrucomicrobiia</taxon>
        <taxon>Verrucomicrobiales</taxon>
        <taxon>Verrucomicrobiaceae</taxon>
        <taxon>Prosthecobacter</taxon>
    </lineage>
</organism>
<sequence>MRRHGSTPLLGRVTSQIIWMKSLFLLLAAGCLMLSGCAGYTLGAHKPVHLRHITKIAVPTFENLTLEPRIASLVTNAVIKQLQNHGSYQIVAKSEAEAVLQGKVSNINRTQFRSDLNNVLSSSQLQATIVCPFTITDTATGKTLHSGFATADSYIILEANLQLSETQLFEDAAQRLANNLADQISEGW</sequence>
<comment type="caution">
    <text evidence="1">The sequence shown here is derived from an EMBL/GenBank/DDBJ whole genome shotgun (WGS) entry which is preliminary data.</text>
</comment>
<dbReference type="Proteomes" id="UP001596052">
    <property type="component" value="Unassembled WGS sequence"/>
</dbReference>
<dbReference type="InterPro" id="IPR007485">
    <property type="entry name" value="LPS_assembly_LptE"/>
</dbReference>
<dbReference type="Pfam" id="PF04390">
    <property type="entry name" value="LptE"/>
    <property type="match status" value="1"/>
</dbReference>
<dbReference type="EMBL" id="JBHSMQ010000001">
    <property type="protein sequence ID" value="MFC5453961.1"/>
    <property type="molecule type" value="Genomic_DNA"/>
</dbReference>
<gene>
    <name evidence="1" type="primary">lptE</name>
    <name evidence="1" type="ORF">ACFQDI_03750</name>
</gene>